<dbReference type="InterPro" id="IPR012902">
    <property type="entry name" value="N_methyl_site"/>
</dbReference>
<protein>
    <recommendedName>
        <fullName evidence="4">PEGA domain-containing protein</fullName>
    </recommendedName>
</protein>
<dbReference type="AlphaFoldDB" id="A0A1J5FFS5"/>
<gene>
    <name evidence="2" type="ORF">AUK13_02965</name>
</gene>
<dbReference type="STRING" id="1805236.AUK13_02965"/>
<name>A0A1J5FFS5_9BACT</name>
<evidence type="ECO:0008006" key="4">
    <source>
        <dbReference type="Google" id="ProtNLM"/>
    </source>
</evidence>
<organism evidence="2 3">
    <name type="scientific">Candidatus Kuenenbacteria bacterium CG2_30_39_24</name>
    <dbReference type="NCBI Taxonomy" id="1805236"/>
    <lineage>
        <taxon>Bacteria</taxon>
        <taxon>Candidatus Kueneniibacteriota</taxon>
    </lineage>
</organism>
<dbReference type="Proteomes" id="UP000183922">
    <property type="component" value="Unassembled WGS sequence"/>
</dbReference>
<dbReference type="SUPFAM" id="SSF49452">
    <property type="entry name" value="Starch-binding domain-like"/>
    <property type="match status" value="1"/>
</dbReference>
<keyword evidence="1" id="KW-1133">Transmembrane helix</keyword>
<dbReference type="NCBIfam" id="TIGR02532">
    <property type="entry name" value="IV_pilin_GFxxxE"/>
    <property type="match status" value="1"/>
</dbReference>
<dbReference type="SUPFAM" id="SSF49464">
    <property type="entry name" value="Carboxypeptidase regulatory domain-like"/>
    <property type="match status" value="1"/>
</dbReference>
<keyword evidence="1" id="KW-0472">Membrane</keyword>
<evidence type="ECO:0000256" key="1">
    <source>
        <dbReference type="SAM" id="Phobius"/>
    </source>
</evidence>
<feature type="transmembrane region" description="Helical" evidence="1">
    <location>
        <begin position="20"/>
        <end position="41"/>
    </location>
</feature>
<accession>A0A1J5FFS5</accession>
<evidence type="ECO:0000313" key="3">
    <source>
        <dbReference type="Proteomes" id="UP000183922"/>
    </source>
</evidence>
<comment type="caution">
    <text evidence="2">The sequence shown here is derived from an EMBL/GenBank/DDBJ whole genome shotgun (WGS) entry which is preliminary data.</text>
</comment>
<keyword evidence="1" id="KW-0812">Transmembrane</keyword>
<dbReference type="InterPro" id="IPR008969">
    <property type="entry name" value="CarboxyPept-like_regulatory"/>
</dbReference>
<dbReference type="Gene3D" id="2.60.40.1120">
    <property type="entry name" value="Carboxypeptidase-like, regulatory domain"/>
    <property type="match status" value="2"/>
</dbReference>
<dbReference type="GO" id="GO:0030246">
    <property type="term" value="F:carbohydrate binding"/>
    <property type="evidence" value="ECO:0007669"/>
    <property type="project" value="InterPro"/>
</dbReference>
<dbReference type="InterPro" id="IPR013784">
    <property type="entry name" value="Carb-bd-like_fold"/>
</dbReference>
<reference evidence="2 3" key="1">
    <citation type="journal article" date="2016" name="Environ. Microbiol.">
        <title>Genomic resolution of a cold subsurface aquifer community provides metabolic insights for novel microbes adapted to high CO concentrations.</title>
        <authorList>
            <person name="Probst A.J."/>
            <person name="Castelle C.J."/>
            <person name="Singh A."/>
            <person name="Brown C.T."/>
            <person name="Anantharaman K."/>
            <person name="Sharon I."/>
            <person name="Hug L.A."/>
            <person name="Burstein D."/>
            <person name="Emerson J.B."/>
            <person name="Thomas B.C."/>
            <person name="Banfield J.F."/>
        </authorList>
    </citation>
    <scope>NUCLEOTIDE SEQUENCE [LARGE SCALE GENOMIC DNA]</scope>
    <source>
        <strain evidence="2">CG2_30_39_24</strain>
    </source>
</reference>
<sequence length="448" mass="48488">MQAITLGKRQRNNRHNGFSLIEILFVIFILAASTLALYSLFNMSLKMLWENKARVGATQLANEKLEIARNLPYNSVGTIGGTVAGTIPEDETVARNGIDYNVYTNVVYVDDEFDGTWASQPVDSLSNDYKRVLVRVSWHSNFSGSPVKFYSDVAPKGVETTLGGGTLVLTIFNMNGLPVSDANVHIYSDDVAPIVDMNTFTNAQGQVILPGVKAANEAYEITITKSGYSSSQTYDTTVALPAPDKPHLTIFEGQATSASFSIDQTADMFIYVKDINGLPLGNFTVHVQGQKRIGLDGNDQPVLKFNEDKISNASGVINMSDIEWDNYEITVVAATGYDINEIDPPAPVALMPLDSLGVNLKLEPTAAHSLIVTVKDVEDATVEGASVRVTNSQGYDKTIITGSAGQTFFTPLSNATTTVAVTKSGYEDYSNEIQVSGYSYEPVIMVVP</sequence>
<evidence type="ECO:0000313" key="2">
    <source>
        <dbReference type="EMBL" id="OIP55271.1"/>
    </source>
</evidence>
<proteinExistence type="predicted"/>
<dbReference type="Pfam" id="PF07963">
    <property type="entry name" value="N_methyl"/>
    <property type="match status" value="1"/>
</dbReference>
<dbReference type="EMBL" id="MNYR01000049">
    <property type="protein sequence ID" value="OIP55271.1"/>
    <property type="molecule type" value="Genomic_DNA"/>
</dbReference>